<evidence type="ECO:0000313" key="2">
    <source>
        <dbReference type="Proteomes" id="UP001314169"/>
    </source>
</evidence>
<proteinExistence type="predicted"/>
<gene>
    <name evidence="1" type="ORF">MPIPNATIZW_LOCUS4619</name>
</gene>
<accession>A0ABN9ZFB0</accession>
<organism evidence="1 2">
    <name type="scientific">Pipistrellus nathusii</name>
    <name type="common">Nathusius' pipistrelle</name>
    <dbReference type="NCBI Taxonomy" id="59473"/>
    <lineage>
        <taxon>Eukaryota</taxon>
        <taxon>Metazoa</taxon>
        <taxon>Chordata</taxon>
        <taxon>Craniata</taxon>
        <taxon>Vertebrata</taxon>
        <taxon>Euteleostomi</taxon>
        <taxon>Mammalia</taxon>
        <taxon>Eutheria</taxon>
        <taxon>Laurasiatheria</taxon>
        <taxon>Chiroptera</taxon>
        <taxon>Yangochiroptera</taxon>
        <taxon>Vespertilionidae</taxon>
        <taxon>Pipistrellus</taxon>
    </lineage>
</organism>
<dbReference type="Proteomes" id="UP001314169">
    <property type="component" value="Chromosome 14"/>
</dbReference>
<name>A0ABN9ZFB0_PIPNA</name>
<evidence type="ECO:0000313" key="1">
    <source>
        <dbReference type="EMBL" id="CAK6436313.1"/>
    </source>
</evidence>
<reference evidence="1" key="1">
    <citation type="submission" date="2023-12" db="EMBL/GenBank/DDBJ databases">
        <authorList>
            <person name="Brown T."/>
        </authorList>
    </citation>
    <scope>NUCLEOTIDE SEQUENCE</scope>
</reference>
<sequence>MLSLSSCVCKSFMRQVFNCPRKLNIGSVLLALLSLGPCINRELWDLNSDSEVWAFPVEGHFFEHHLSNLFQCMMFLQLVSSFVLLQLWLLDCPLTICST</sequence>
<dbReference type="EMBL" id="OY882871">
    <property type="protein sequence ID" value="CAK6436313.1"/>
    <property type="molecule type" value="Genomic_DNA"/>
</dbReference>
<protein>
    <submittedName>
        <fullName evidence="1">Uncharacterized protein</fullName>
    </submittedName>
</protein>
<keyword evidence="2" id="KW-1185">Reference proteome</keyword>